<name>A0A0F8ZXK4_9ZZZZ</name>
<proteinExistence type="predicted"/>
<evidence type="ECO:0000313" key="2">
    <source>
        <dbReference type="EMBL" id="KKK98588.1"/>
    </source>
</evidence>
<feature type="domain" description="GST N-terminal" evidence="1">
    <location>
        <begin position="1"/>
        <end position="81"/>
    </location>
</feature>
<dbReference type="PROSITE" id="PS50404">
    <property type="entry name" value="GST_NTER"/>
    <property type="match status" value="1"/>
</dbReference>
<dbReference type="InterPro" id="IPR004045">
    <property type="entry name" value="Glutathione_S-Trfase_N"/>
</dbReference>
<evidence type="ECO:0000259" key="1">
    <source>
        <dbReference type="PROSITE" id="PS50404"/>
    </source>
</evidence>
<accession>A0A0F8ZXK4</accession>
<organism evidence="2">
    <name type="scientific">marine sediment metagenome</name>
    <dbReference type="NCBI Taxonomy" id="412755"/>
    <lineage>
        <taxon>unclassified sequences</taxon>
        <taxon>metagenomes</taxon>
        <taxon>ecological metagenomes</taxon>
    </lineage>
</organism>
<dbReference type="Pfam" id="PF13417">
    <property type="entry name" value="GST_N_3"/>
    <property type="match status" value="1"/>
</dbReference>
<dbReference type="Gene3D" id="3.40.30.10">
    <property type="entry name" value="Glutaredoxin"/>
    <property type="match status" value="1"/>
</dbReference>
<dbReference type="GO" id="GO:0006559">
    <property type="term" value="P:L-phenylalanine catabolic process"/>
    <property type="evidence" value="ECO:0007669"/>
    <property type="project" value="TreeGrafter"/>
</dbReference>
<protein>
    <recommendedName>
        <fullName evidence="1">GST N-terminal domain-containing protein</fullName>
    </recommendedName>
</protein>
<dbReference type="SUPFAM" id="SSF52833">
    <property type="entry name" value="Thioredoxin-like"/>
    <property type="match status" value="1"/>
</dbReference>
<gene>
    <name evidence="2" type="ORF">LCGC14_2641270</name>
</gene>
<sequence length="110" mass="12409">MKLYTYPPAPNPMRLNIFLVEKGIEIETEHVDLMAREQFSESFRAVNSCGTVPALVLDDGVVLTEVLGMYSYLEDIYPQKPLLGTDPLSRALILSWDHRCFTDGFQAVAE</sequence>
<dbReference type="AlphaFoldDB" id="A0A0F8ZXK4"/>
<dbReference type="InterPro" id="IPR034345">
    <property type="entry name" value="Gtt2-like_N"/>
</dbReference>
<dbReference type="GO" id="GO:0004364">
    <property type="term" value="F:glutathione transferase activity"/>
    <property type="evidence" value="ECO:0007669"/>
    <property type="project" value="TreeGrafter"/>
</dbReference>
<feature type="non-terminal residue" evidence="2">
    <location>
        <position position="110"/>
    </location>
</feature>
<reference evidence="2" key="1">
    <citation type="journal article" date="2015" name="Nature">
        <title>Complex archaea that bridge the gap between prokaryotes and eukaryotes.</title>
        <authorList>
            <person name="Spang A."/>
            <person name="Saw J.H."/>
            <person name="Jorgensen S.L."/>
            <person name="Zaremba-Niedzwiedzka K."/>
            <person name="Martijn J."/>
            <person name="Lind A.E."/>
            <person name="van Eijk R."/>
            <person name="Schleper C."/>
            <person name="Guy L."/>
            <person name="Ettema T.J."/>
        </authorList>
    </citation>
    <scope>NUCLEOTIDE SEQUENCE</scope>
</reference>
<dbReference type="CDD" id="cd03051">
    <property type="entry name" value="GST_N_GTT2_like"/>
    <property type="match status" value="1"/>
</dbReference>
<comment type="caution">
    <text evidence="2">The sequence shown here is derived from an EMBL/GenBank/DDBJ whole genome shotgun (WGS) entry which is preliminary data.</text>
</comment>
<dbReference type="InterPro" id="IPR036249">
    <property type="entry name" value="Thioredoxin-like_sf"/>
</dbReference>
<dbReference type="GO" id="GO:0016034">
    <property type="term" value="F:maleylacetoacetate isomerase activity"/>
    <property type="evidence" value="ECO:0007669"/>
    <property type="project" value="TreeGrafter"/>
</dbReference>
<dbReference type="PANTHER" id="PTHR42673:SF4">
    <property type="entry name" value="MALEYLACETOACETATE ISOMERASE"/>
    <property type="match status" value="1"/>
</dbReference>
<dbReference type="EMBL" id="LAZR01045559">
    <property type="protein sequence ID" value="KKK98588.1"/>
    <property type="molecule type" value="Genomic_DNA"/>
</dbReference>
<dbReference type="PANTHER" id="PTHR42673">
    <property type="entry name" value="MALEYLACETOACETATE ISOMERASE"/>
    <property type="match status" value="1"/>
</dbReference>
<dbReference type="GO" id="GO:0006749">
    <property type="term" value="P:glutathione metabolic process"/>
    <property type="evidence" value="ECO:0007669"/>
    <property type="project" value="TreeGrafter"/>
</dbReference>